<organism evidence="2 5">
    <name type="scientific">Trifolium pratense</name>
    <name type="common">Red clover</name>
    <dbReference type="NCBI Taxonomy" id="57577"/>
    <lineage>
        <taxon>Eukaryota</taxon>
        <taxon>Viridiplantae</taxon>
        <taxon>Streptophyta</taxon>
        <taxon>Embryophyta</taxon>
        <taxon>Tracheophyta</taxon>
        <taxon>Spermatophyta</taxon>
        <taxon>Magnoliopsida</taxon>
        <taxon>eudicotyledons</taxon>
        <taxon>Gunneridae</taxon>
        <taxon>Pentapetalae</taxon>
        <taxon>rosids</taxon>
        <taxon>fabids</taxon>
        <taxon>Fabales</taxon>
        <taxon>Fabaceae</taxon>
        <taxon>Papilionoideae</taxon>
        <taxon>50 kb inversion clade</taxon>
        <taxon>NPAAA clade</taxon>
        <taxon>Hologalegina</taxon>
        <taxon>IRL clade</taxon>
        <taxon>Trifolieae</taxon>
        <taxon>Trifolium</taxon>
    </lineage>
</organism>
<proteinExistence type="predicted"/>
<feature type="compositionally biased region" description="Acidic residues" evidence="1">
    <location>
        <begin position="23"/>
        <end position="38"/>
    </location>
</feature>
<dbReference type="AlphaFoldDB" id="A0A2K3M888"/>
<comment type="caution">
    <text evidence="2">The sequence shown here is derived from an EMBL/GenBank/DDBJ whole genome shotgun (WGS) entry which is preliminary data.</text>
</comment>
<reference evidence="2 5" key="1">
    <citation type="journal article" date="2014" name="Am. J. Bot.">
        <title>Genome assembly and annotation for red clover (Trifolium pratense; Fabaceae).</title>
        <authorList>
            <person name="Istvanek J."/>
            <person name="Jaros M."/>
            <person name="Krenek A."/>
            <person name="Repkova J."/>
        </authorList>
    </citation>
    <scope>NUCLEOTIDE SEQUENCE [LARGE SCALE GENOMIC DNA]</scope>
    <source>
        <strain evidence="5">cv. Tatra</strain>
        <tissue evidence="2">Young leaves</tissue>
    </source>
</reference>
<sequence>MKQRTKTQIRSLKPPPSIVNQTNDEEPEETTTEEDENTLDQFNCQKERGFGQPQMGETVVRP</sequence>
<name>A0A2K3M888_TRIPR</name>
<evidence type="ECO:0000313" key="3">
    <source>
        <dbReference type="EMBL" id="PNX89026.1"/>
    </source>
</evidence>
<accession>A0A2K3M888</accession>
<protein>
    <submittedName>
        <fullName evidence="2">Uncharacterized protein</fullName>
    </submittedName>
</protein>
<dbReference type="Proteomes" id="UP000236291">
    <property type="component" value="Unassembled WGS sequence"/>
</dbReference>
<feature type="region of interest" description="Disordered" evidence="1">
    <location>
        <begin position="1"/>
        <end position="62"/>
    </location>
</feature>
<gene>
    <name evidence="4" type="ORF">L195_g016580</name>
    <name evidence="2" type="ORF">L195_g043090</name>
    <name evidence="3" type="ORF">L195_g045143</name>
</gene>
<reference evidence="2 5" key="2">
    <citation type="journal article" date="2017" name="Front. Plant Sci.">
        <title>Gene Classification and Mining of Molecular Markers Useful in Red Clover (Trifolium pratense) Breeding.</title>
        <authorList>
            <person name="Istvanek J."/>
            <person name="Dluhosova J."/>
            <person name="Dluhos P."/>
            <person name="Patkova L."/>
            <person name="Nedelnik J."/>
            <person name="Repkova J."/>
        </authorList>
    </citation>
    <scope>NUCLEOTIDE SEQUENCE [LARGE SCALE GENOMIC DNA]</scope>
    <source>
        <strain evidence="5">cv. Tatra</strain>
        <tissue evidence="2">Young leaves</tissue>
    </source>
</reference>
<evidence type="ECO:0000313" key="2">
    <source>
        <dbReference type="EMBL" id="PNX87007.1"/>
    </source>
</evidence>
<dbReference type="EMBL" id="ASHM01058444">
    <property type="protein sequence ID" value="PNX89026.1"/>
    <property type="molecule type" value="Genomic_DNA"/>
</dbReference>
<evidence type="ECO:0000256" key="1">
    <source>
        <dbReference type="SAM" id="MobiDB-lite"/>
    </source>
</evidence>
<dbReference type="EMBL" id="ASHM01011495">
    <property type="protein sequence ID" value="PNX93426.1"/>
    <property type="molecule type" value="Genomic_DNA"/>
</dbReference>
<evidence type="ECO:0000313" key="5">
    <source>
        <dbReference type="Proteomes" id="UP000236291"/>
    </source>
</evidence>
<dbReference type="EMBL" id="ASHM01052711">
    <property type="protein sequence ID" value="PNX87007.1"/>
    <property type="molecule type" value="Genomic_DNA"/>
</dbReference>
<evidence type="ECO:0000313" key="4">
    <source>
        <dbReference type="EMBL" id="PNX93426.1"/>
    </source>
</evidence>